<evidence type="ECO:0000313" key="3">
    <source>
        <dbReference type="Proteomes" id="UP000308713"/>
    </source>
</evidence>
<dbReference type="AlphaFoldDB" id="A0A5C4SNX5"/>
<dbReference type="Proteomes" id="UP000308713">
    <property type="component" value="Unassembled WGS sequence"/>
</dbReference>
<feature type="chain" id="PRO_5022786952" evidence="1">
    <location>
        <begin position="19"/>
        <end position="340"/>
    </location>
</feature>
<accession>A0A5C4SNX5</accession>
<comment type="caution">
    <text evidence="2">The sequence shown here is derived from an EMBL/GenBank/DDBJ whole genome shotgun (WGS) entry which is preliminary data.</text>
</comment>
<name>A0A5C4SNX5_9FLAO</name>
<dbReference type="EMBL" id="VDCS01000005">
    <property type="protein sequence ID" value="TNJ45350.1"/>
    <property type="molecule type" value="Genomic_DNA"/>
</dbReference>
<proteinExistence type="predicted"/>
<dbReference type="InterPro" id="IPR011486">
    <property type="entry name" value="BBP2"/>
</dbReference>
<keyword evidence="3" id="KW-1185">Reference proteome</keyword>
<dbReference type="InterPro" id="IPR023614">
    <property type="entry name" value="Porin_dom_sf"/>
</dbReference>
<dbReference type="Gene3D" id="2.40.160.10">
    <property type="entry name" value="Porin"/>
    <property type="match status" value="1"/>
</dbReference>
<reference evidence="2 3" key="1">
    <citation type="submission" date="2019-05" db="EMBL/GenBank/DDBJ databases">
        <title>Tamlana fucoidanivorans sp. nov., isolated from the surface of algae collected from Fujian province in China.</title>
        <authorList>
            <person name="Li J."/>
        </authorList>
    </citation>
    <scope>NUCLEOTIDE SEQUENCE [LARGE SCALE GENOMIC DNA]</scope>
    <source>
        <strain evidence="2 3">CW2-9</strain>
    </source>
</reference>
<keyword evidence="1" id="KW-0732">Signal</keyword>
<dbReference type="OrthoDB" id="1114561at2"/>
<feature type="signal peptide" evidence="1">
    <location>
        <begin position="1"/>
        <end position="18"/>
    </location>
</feature>
<organism evidence="2 3">
    <name type="scientific">Allotamlana fucoidanivorans</name>
    <dbReference type="NCBI Taxonomy" id="2583814"/>
    <lineage>
        <taxon>Bacteria</taxon>
        <taxon>Pseudomonadati</taxon>
        <taxon>Bacteroidota</taxon>
        <taxon>Flavobacteriia</taxon>
        <taxon>Flavobacteriales</taxon>
        <taxon>Flavobacteriaceae</taxon>
        <taxon>Allotamlana</taxon>
    </lineage>
</organism>
<sequence length="340" mass="36802">MKKLLTLSMLFVATALFAQEEASEKKFTISGSIDAYYRTNFNGPNDAENWTAPGSSFANLPGFALGMANVIASYEGEKVGFVADLVFGPRGTDAIFASPMYSATGNIVNQLYAYWNVSESITLTMGNFNTFLGYEVISPTGNFNYSTSYLFSYGPFSHTGLKADIALTDDLSLMVGVMNDTDLTEFNPTGDYAFGAQLGYAGQYLNFLLDPSFTEIDFTGGFDITESFYLGINAAYLSLEDDAGGFYGGALYPQVGITDTFTLGLRAEYFQEEKDFGAIGTGVEDSSVFAATLTGSFEIENLTIKPELRLDSTSDDAFLDNDKMPSKSLGSFVLAAIYAF</sequence>
<dbReference type="SUPFAM" id="SSF56935">
    <property type="entry name" value="Porins"/>
    <property type="match status" value="1"/>
</dbReference>
<evidence type="ECO:0000313" key="2">
    <source>
        <dbReference type="EMBL" id="TNJ45350.1"/>
    </source>
</evidence>
<protein>
    <submittedName>
        <fullName evidence="2">Porin</fullName>
    </submittedName>
</protein>
<evidence type="ECO:0000256" key="1">
    <source>
        <dbReference type="SAM" id="SignalP"/>
    </source>
</evidence>
<dbReference type="Pfam" id="PF07642">
    <property type="entry name" value="BBP2"/>
    <property type="match status" value="1"/>
</dbReference>
<dbReference type="RefSeq" id="WP_139695919.1">
    <property type="nucleotide sequence ID" value="NZ_CP074074.1"/>
</dbReference>
<gene>
    <name evidence="2" type="ORF">FGF67_06465</name>
</gene>